<dbReference type="STRING" id="5514.A0A395SCC4"/>
<name>A0A395SCC4_FUSSP</name>
<comment type="caution">
    <text evidence="2">The sequence shown here is derived from an EMBL/GenBank/DDBJ whole genome shotgun (WGS) entry which is preliminary data.</text>
</comment>
<dbReference type="Pfam" id="PF17111">
    <property type="entry name" value="PigL_N"/>
    <property type="match status" value="1"/>
</dbReference>
<feature type="domain" description="Azaphilone pigments biosynthesis cluster protein L N-terminal" evidence="1">
    <location>
        <begin position="173"/>
        <end position="335"/>
    </location>
</feature>
<dbReference type="AlphaFoldDB" id="A0A395SCC4"/>
<evidence type="ECO:0000259" key="1">
    <source>
        <dbReference type="Pfam" id="PF17111"/>
    </source>
</evidence>
<dbReference type="Proteomes" id="UP000266152">
    <property type="component" value="Unassembled WGS sequence"/>
</dbReference>
<reference evidence="2 3" key="1">
    <citation type="journal article" date="2018" name="PLoS Pathog.">
        <title>Evolution of structural diversity of trichothecenes, a family of toxins produced by plant pathogenic and entomopathogenic fungi.</title>
        <authorList>
            <person name="Proctor R.H."/>
            <person name="McCormick S.P."/>
            <person name="Kim H.S."/>
            <person name="Cardoza R.E."/>
            <person name="Stanley A.M."/>
            <person name="Lindo L."/>
            <person name="Kelly A."/>
            <person name="Brown D.W."/>
            <person name="Lee T."/>
            <person name="Vaughan M.M."/>
            <person name="Alexander N.J."/>
            <person name="Busman M."/>
            <person name="Gutierrez S."/>
        </authorList>
    </citation>
    <scope>NUCLEOTIDE SEQUENCE [LARGE SCALE GENOMIC DNA]</scope>
    <source>
        <strain evidence="2 3">NRRL 3299</strain>
    </source>
</reference>
<keyword evidence="3" id="KW-1185">Reference proteome</keyword>
<dbReference type="InterPro" id="IPR031348">
    <property type="entry name" value="PigL_N"/>
</dbReference>
<sequence>MTLNDAEAPETSFLDIFVQCVLHDPGIPAIEPWATLFINVVHDRRFGDAIWARYHIFGDVEDGMLEKFTVLDAVKDDAMRYKKFEPEIYAESVAFYKDTMNSADTHPEVIEIIMQVNEQDLSDIDIPEGRKGNGYGGEWAEKVRLLPAFPATCATTIYFLHLEAIPDPKTMVDPSSLVASIAGLISLADVTFKYTYKFVRAVKDAKTDVSTLTNETNNLGNVLRVLEVLAPDLEAERDQFDPTLRNHYLNHCFETLRRIELKTKKATKRFVRSKAESIYQHLKWRFSSSETKNLLDELSRHKETISMALAADLMQKLQLSLTKIDKLGESISAAEKIVKRIEINTLIDANAHKKRILNYFMKVDPFWHKIELGGT</sequence>
<gene>
    <name evidence="2" type="ORF">FSPOR_4350</name>
</gene>
<proteinExistence type="predicted"/>
<evidence type="ECO:0000313" key="3">
    <source>
        <dbReference type="Proteomes" id="UP000266152"/>
    </source>
</evidence>
<accession>A0A395SCC4</accession>
<organism evidence="2 3">
    <name type="scientific">Fusarium sporotrichioides</name>
    <dbReference type="NCBI Taxonomy" id="5514"/>
    <lineage>
        <taxon>Eukaryota</taxon>
        <taxon>Fungi</taxon>
        <taxon>Dikarya</taxon>
        <taxon>Ascomycota</taxon>
        <taxon>Pezizomycotina</taxon>
        <taxon>Sordariomycetes</taxon>
        <taxon>Hypocreomycetidae</taxon>
        <taxon>Hypocreales</taxon>
        <taxon>Nectriaceae</taxon>
        <taxon>Fusarium</taxon>
    </lineage>
</organism>
<dbReference type="EMBL" id="PXOF01000055">
    <property type="protein sequence ID" value="RGP70058.1"/>
    <property type="molecule type" value="Genomic_DNA"/>
</dbReference>
<evidence type="ECO:0000313" key="2">
    <source>
        <dbReference type="EMBL" id="RGP70058.1"/>
    </source>
</evidence>
<protein>
    <submittedName>
        <fullName evidence="2">Ankyrin repeat</fullName>
    </submittedName>
</protein>